<evidence type="ECO:0000256" key="3">
    <source>
        <dbReference type="ARBA" id="ARBA00023002"/>
    </source>
</evidence>
<dbReference type="Pfam" id="PF13561">
    <property type="entry name" value="adh_short_C2"/>
    <property type="match status" value="1"/>
</dbReference>
<accession>A0ABR4P1B0</accession>
<keyword evidence="5" id="KW-1185">Reference proteome</keyword>
<protein>
    <submittedName>
        <fullName evidence="4">Short chain dehydrogenase reductase</fullName>
    </submittedName>
</protein>
<evidence type="ECO:0000313" key="5">
    <source>
        <dbReference type="Proteomes" id="UP001629113"/>
    </source>
</evidence>
<comment type="similarity">
    <text evidence="1">Belongs to the short-chain dehydrogenases/reductases (SDR) family.</text>
</comment>
<dbReference type="PANTHER" id="PTHR43618">
    <property type="entry name" value="7-ALPHA-HYDROXYSTEROID DEHYDROGENASE"/>
    <property type="match status" value="1"/>
</dbReference>
<reference evidence="4 5" key="1">
    <citation type="submission" date="2024-06" db="EMBL/GenBank/DDBJ databases">
        <title>Complete genome of Phlyctema vagabunda strain 19-DSS-EL-015.</title>
        <authorList>
            <person name="Fiorenzani C."/>
        </authorList>
    </citation>
    <scope>NUCLEOTIDE SEQUENCE [LARGE SCALE GENOMIC DNA]</scope>
    <source>
        <strain evidence="4 5">19-DSS-EL-015</strain>
    </source>
</reference>
<evidence type="ECO:0000313" key="4">
    <source>
        <dbReference type="EMBL" id="KAL3417085.1"/>
    </source>
</evidence>
<dbReference type="InterPro" id="IPR036291">
    <property type="entry name" value="NAD(P)-bd_dom_sf"/>
</dbReference>
<keyword evidence="2" id="KW-0521">NADP</keyword>
<dbReference type="SUPFAM" id="SSF51735">
    <property type="entry name" value="NAD(P)-binding Rossmann-fold domains"/>
    <property type="match status" value="1"/>
</dbReference>
<keyword evidence="3" id="KW-0560">Oxidoreductase</keyword>
<comment type="caution">
    <text evidence="4">The sequence shown here is derived from an EMBL/GenBank/DDBJ whole genome shotgun (WGS) entry which is preliminary data.</text>
</comment>
<dbReference type="PANTHER" id="PTHR43618:SF18">
    <property type="entry name" value="SHORT CHAIN DEHYDROGENASE_REDUCTASE FAMILY (AFU_ORTHOLOGUE AFUA_5G12480)"/>
    <property type="match status" value="1"/>
</dbReference>
<organism evidence="4 5">
    <name type="scientific">Phlyctema vagabunda</name>
    <dbReference type="NCBI Taxonomy" id="108571"/>
    <lineage>
        <taxon>Eukaryota</taxon>
        <taxon>Fungi</taxon>
        <taxon>Dikarya</taxon>
        <taxon>Ascomycota</taxon>
        <taxon>Pezizomycotina</taxon>
        <taxon>Leotiomycetes</taxon>
        <taxon>Helotiales</taxon>
        <taxon>Dermateaceae</taxon>
        <taxon>Phlyctema</taxon>
    </lineage>
</organism>
<name>A0ABR4P1B0_9HELO</name>
<evidence type="ECO:0000256" key="1">
    <source>
        <dbReference type="ARBA" id="ARBA00006484"/>
    </source>
</evidence>
<proteinExistence type="inferred from homology"/>
<dbReference type="Proteomes" id="UP001629113">
    <property type="component" value="Unassembled WGS sequence"/>
</dbReference>
<evidence type="ECO:0000256" key="2">
    <source>
        <dbReference type="ARBA" id="ARBA00022857"/>
    </source>
</evidence>
<gene>
    <name evidence="4" type="ORF">PVAG01_11085</name>
</gene>
<sequence>MFVTEMTEAHVPEQDISVVGSMPWQAIPATRAGTEEDIAGAVLYLASRAGAFVNGCILLPDGGMLSVRNGTY</sequence>
<dbReference type="Gene3D" id="3.40.50.720">
    <property type="entry name" value="NAD(P)-binding Rossmann-like Domain"/>
    <property type="match status" value="1"/>
</dbReference>
<dbReference type="EMBL" id="JBFCZG010000011">
    <property type="protein sequence ID" value="KAL3417085.1"/>
    <property type="molecule type" value="Genomic_DNA"/>
</dbReference>
<dbReference type="InterPro" id="IPR002347">
    <property type="entry name" value="SDR_fam"/>
</dbReference>
<dbReference type="InterPro" id="IPR052178">
    <property type="entry name" value="Sec_Metab_Biosynth_SDR"/>
</dbReference>